<dbReference type="GO" id="GO:0008270">
    <property type="term" value="F:zinc ion binding"/>
    <property type="evidence" value="ECO:0007669"/>
    <property type="project" value="UniProtKB-KW"/>
</dbReference>
<dbReference type="InterPro" id="IPR013087">
    <property type="entry name" value="Znf_C2H2_type"/>
</dbReference>
<reference evidence="3" key="1">
    <citation type="submission" date="2014-12" db="EMBL/GenBank/DDBJ databases">
        <title>Insight into the proteome of Arion vulgaris.</title>
        <authorList>
            <person name="Aradska J."/>
            <person name="Bulat T."/>
            <person name="Smidak R."/>
            <person name="Sarate P."/>
            <person name="Gangsoo J."/>
            <person name="Sialana F."/>
            <person name="Bilban M."/>
            <person name="Lubec G."/>
        </authorList>
    </citation>
    <scope>NUCLEOTIDE SEQUENCE</scope>
    <source>
        <tissue evidence="3">Skin</tissue>
    </source>
</reference>
<dbReference type="AlphaFoldDB" id="A0A0B6Y0Y6"/>
<keyword evidence="1" id="KW-0862">Zinc</keyword>
<accession>A0A0B6Y0Y6</accession>
<feature type="non-terminal residue" evidence="3">
    <location>
        <position position="69"/>
    </location>
</feature>
<feature type="domain" description="C2H2-type" evidence="2">
    <location>
        <begin position="21"/>
        <end position="49"/>
    </location>
</feature>
<name>A0A0B6Y0Y6_9EUPU</name>
<protein>
    <recommendedName>
        <fullName evidence="2">C2H2-type domain-containing protein</fullName>
    </recommendedName>
</protein>
<evidence type="ECO:0000256" key="1">
    <source>
        <dbReference type="PROSITE-ProRule" id="PRU00042"/>
    </source>
</evidence>
<organism evidence="3">
    <name type="scientific">Arion vulgaris</name>
    <dbReference type="NCBI Taxonomy" id="1028688"/>
    <lineage>
        <taxon>Eukaryota</taxon>
        <taxon>Metazoa</taxon>
        <taxon>Spiralia</taxon>
        <taxon>Lophotrochozoa</taxon>
        <taxon>Mollusca</taxon>
        <taxon>Gastropoda</taxon>
        <taxon>Heterobranchia</taxon>
        <taxon>Euthyneura</taxon>
        <taxon>Panpulmonata</taxon>
        <taxon>Eupulmonata</taxon>
        <taxon>Stylommatophora</taxon>
        <taxon>Helicina</taxon>
        <taxon>Arionoidea</taxon>
        <taxon>Arionidae</taxon>
        <taxon>Arion</taxon>
    </lineage>
</organism>
<dbReference type="EMBL" id="HACG01002954">
    <property type="protein sequence ID" value="CEK49819.1"/>
    <property type="molecule type" value="Transcribed_RNA"/>
</dbReference>
<evidence type="ECO:0000313" key="3">
    <source>
        <dbReference type="EMBL" id="CEK49819.1"/>
    </source>
</evidence>
<keyword evidence="1" id="KW-0479">Metal-binding</keyword>
<gene>
    <name evidence="3" type="primary">ORF8953</name>
</gene>
<proteinExistence type="predicted"/>
<feature type="non-terminal residue" evidence="3">
    <location>
        <position position="1"/>
    </location>
</feature>
<sequence length="69" mass="7923">DDKNRSGFRRDTDPRSPLQEVTCCVCEEKFCSDCDLQKHQKNNCIGTKPIHHVTVPNVLQTKEPNRIAQ</sequence>
<evidence type="ECO:0000259" key="2">
    <source>
        <dbReference type="PROSITE" id="PS50157"/>
    </source>
</evidence>
<dbReference type="PROSITE" id="PS50157">
    <property type="entry name" value="ZINC_FINGER_C2H2_2"/>
    <property type="match status" value="1"/>
</dbReference>
<keyword evidence="1" id="KW-0863">Zinc-finger</keyword>